<dbReference type="Pfam" id="PF20431">
    <property type="entry name" value="E_motif"/>
    <property type="match status" value="1"/>
</dbReference>
<dbReference type="FunFam" id="1.25.40.10:FF:000333">
    <property type="entry name" value="Pentatricopeptide repeat-containing protein"/>
    <property type="match status" value="1"/>
</dbReference>
<keyword evidence="4" id="KW-1185">Reference proteome</keyword>
<evidence type="ECO:0000256" key="1">
    <source>
        <dbReference type="ARBA" id="ARBA00006643"/>
    </source>
</evidence>
<dbReference type="FunFam" id="1.25.40.10:FF:000427">
    <property type="entry name" value="Pentatricopeptide repeat-containing protein chloroplastic"/>
    <property type="match status" value="1"/>
</dbReference>
<dbReference type="InterPro" id="IPR002885">
    <property type="entry name" value="PPR_rpt"/>
</dbReference>
<dbReference type="InterPro" id="IPR046848">
    <property type="entry name" value="E_motif"/>
</dbReference>
<feature type="repeat" description="PPR" evidence="3">
    <location>
        <begin position="292"/>
        <end position="326"/>
    </location>
</feature>
<dbReference type="NCBIfam" id="TIGR00756">
    <property type="entry name" value="PPR"/>
    <property type="match status" value="3"/>
</dbReference>
<proteinExistence type="inferred from homology"/>
<dbReference type="GO" id="GO:0009451">
    <property type="term" value="P:RNA modification"/>
    <property type="evidence" value="ECO:0007669"/>
    <property type="project" value="InterPro"/>
</dbReference>
<dbReference type="Gene3D" id="1.25.40.10">
    <property type="entry name" value="Tetratricopeptide repeat domain"/>
    <property type="match status" value="3"/>
</dbReference>
<dbReference type="FunFam" id="1.25.40.10:FF:000989">
    <property type="entry name" value="Pentatricopeptide repeat-containing protein At1g31430"/>
    <property type="match status" value="1"/>
</dbReference>
<evidence type="ECO:0000313" key="4">
    <source>
        <dbReference type="Proteomes" id="UP000228380"/>
    </source>
</evidence>
<dbReference type="Proteomes" id="UP000228380">
    <property type="component" value="Unplaced"/>
</dbReference>
<name>A0A8B7CZ97_PHODC</name>
<dbReference type="InterPro" id="IPR046960">
    <property type="entry name" value="PPR_At4g14850-like_plant"/>
</dbReference>
<gene>
    <name evidence="5" type="primary">LOC103721420</name>
</gene>
<reference evidence="5" key="1">
    <citation type="submission" date="2025-08" db="UniProtKB">
        <authorList>
            <consortium name="RefSeq"/>
        </authorList>
    </citation>
    <scope>IDENTIFICATION</scope>
    <source>
        <tissue evidence="5">Young leaves</tissue>
    </source>
</reference>
<dbReference type="PROSITE" id="PS51375">
    <property type="entry name" value="PPR"/>
    <property type="match status" value="3"/>
</dbReference>
<feature type="repeat" description="PPR" evidence="3">
    <location>
        <begin position="191"/>
        <end position="225"/>
    </location>
</feature>
<dbReference type="Pfam" id="PF13041">
    <property type="entry name" value="PPR_2"/>
    <property type="match status" value="2"/>
</dbReference>
<protein>
    <submittedName>
        <fullName evidence="5">Pentatricopeptide repeat-containing protein At1g31430-like</fullName>
    </submittedName>
</protein>
<sequence>MEIFFKKIFLSDALFTRPRCFLVLPSPISLMRLCLPKPQAVFLRSNSTASTPNSNSKWLLLFRSISSPDHLNQFLSHAVISGLLQRSHLYIWNSLLHSLSLGPSPDLSISLFDLIRREGIVPDNYTFTSALKTIARLSLPRSGEEIHSLSLKLGFESDTFVQNSLIHMYSACGSVGTARKVLDSAPASVLDVVSWNSMISGYLQSNLCEEALGVFGRMVEKSVRMDRITAVSSLIACGRIGAVDLGRRIHALVVVNGFGMDFYLGSSLVSMYTKCGFVEEARKLFDGMPDRNVVCWTSMISGYARSGRFREAIELFREMQIAGVRADDATVASVVSSCAQLGALDQGRYIHVYCDVNGIGNDISVKNALIDMYSKCGDIKKALQIFWGLARRDVFSWTVMISGLAINGYSYEALDLFSQMEVMNEVMPNEVTFLGVLSACSHGGLVEKGFHYFEHMTRAYKLTPKIEHYGCMVDLLGRAKLVVEAEKIIKEMPIEPDAVIWRSLLFACRINGDVKLAEYAAERIMELEPKKCGGHVLLSNVYAVASRWSDVNRVRRVMYVQNIQKQPGCSFIEINGNVHEFFAKVTSHHEAEVIHGVLLWIYKHILSESYTIHSLGSFYNSTWKENELN</sequence>
<dbReference type="PANTHER" id="PTHR47926:SF345">
    <property type="entry name" value="(WILD MALAYSIAN BANANA) HYPOTHETICAL PROTEIN"/>
    <property type="match status" value="1"/>
</dbReference>
<accession>A0A8B7CZ97</accession>
<evidence type="ECO:0000313" key="5">
    <source>
        <dbReference type="RefSeq" id="XP_008809841.2"/>
    </source>
</evidence>
<dbReference type="GO" id="GO:0003723">
    <property type="term" value="F:RNA binding"/>
    <property type="evidence" value="ECO:0007669"/>
    <property type="project" value="InterPro"/>
</dbReference>
<evidence type="ECO:0000256" key="3">
    <source>
        <dbReference type="PROSITE-ProRule" id="PRU00708"/>
    </source>
</evidence>
<dbReference type="OrthoDB" id="21254at2759"/>
<dbReference type="SUPFAM" id="SSF48452">
    <property type="entry name" value="TPR-like"/>
    <property type="match status" value="1"/>
</dbReference>
<dbReference type="InterPro" id="IPR011990">
    <property type="entry name" value="TPR-like_helical_dom_sf"/>
</dbReference>
<dbReference type="GeneID" id="103721420"/>
<evidence type="ECO:0000256" key="2">
    <source>
        <dbReference type="ARBA" id="ARBA00022737"/>
    </source>
</evidence>
<keyword evidence="2" id="KW-0677">Repeat</keyword>
<dbReference type="Pfam" id="PF01535">
    <property type="entry name" value="PPR"/>
    <property type="match status" value="3"/>
</dbReference>
<organism evidence="4 5">
    <name type="scientific">Phoenix dactylifera</name>
    <name type="common">Date palm</name>
    <dbReference type="NCBI Taxonomy" id="42345"/>
    <lineage>
        <taxon>Eukaryota</taxon>
        <taxon>Viridiplantae</taxon>
        <taxon>Streptophyta</taxon>
        <taxon>Embryophyta</taxon>
        <taxon>Tracheophyta</taxon>
        <taxon>Spermatophyta</taxon>
        <taxon>Magnoliopsida</taxon>
        <taxon>Liliopsida</taxon>
        <taxon>Arecaceae</taxon>
        <taxon>Coryphoideae</taxon>
        <taxon>Phoeniceae</taxon>
        <taxon>Phoenix</taxon>
    </lineage>
</organism>
<dbReference type="AlphaFoldDB" id="A0A8B7CZ97"/>
<dbReference type="PANTHER" id="PTHR47926">
    <property type="entry name" value="PENTATRICOPEPTIDE REPEAT-CONTAINING PROTEIN"/>
    <property type="match status" value="1"/>
</dbReference>
<dbReference type="RefSeq" id="XP_008809841.2">
    <property type="nucleotide sequence ID" value="XM_008811619.4"/>
</dbReference>
<dbReference type="KEGG" id="pda:103721420"/>
<feature type="repeat" description="PPR" evidence="3">
    <location>
        <begin position="393"/>
        <end position="427"/>
    </location>
</feature>
<comment type="similarity">
    <text evidence="1">Belongs to the PPR family. PCMP-H subfamily.</text>
</comment>